<evidence type="ECO:0000313" key="1">
    <source>
        <dbReference type="EMBL" id="QQK88533.1"/>
    </source>
</evidence>
<proteinExistence type="predicted"/>
<sequence length="82" mass="9099">MAKVTTIVCDGCGEPITKERDNDSQALIRLVYPSKNHSGFEAMETNDLCSACYCKAQSLLLEILKPQAWTLHPDARLAMDVE</sequence>
<protein>
    <submittedName>
        <fullName evidence="1">Uncharacterized protein</fullName>
    </submittedName>
</protein>
<reference evidence="1" key="1">
    <citation type="submission" date="2020-12" db="EMBL/GenBank/DDBJ databases">
        <authorList>
            <person name="Hu Z."/>
        </authorList>
    </citation>
    <scope>NUCLEOTIDE SEQUENCE</scope>
</reference>
<accession>A0A7T6ZMB9</accession>
<name>A0A7T6ZMB9_9CAUD</name>
<organism evidence="1">
    <name type="scientific">Vibrio phage PH669</name>
    <dbReference type="NCBI Taxonomy" id="2800823"/>
    <lineage>
        <taxon>Viruses</taxon>
        <taxon>Duplodnaviria</taxon>
        <taxon>Heunggongvirae</taxon>
        <taxon>Uroviricota</taxon>
        <taxon>Caudoviricetes</taxon>
        <taxon>Queuovirinae</taxon>
    </lineage>
</organism>
<dbReference type="EMBL" id="MW423737">
    <property type="protein sequence ID" value="QQK88533.1"/>
    <property type="molecule type" value="Genomic_DNA"/>
</dbReference>